<dbReference type="EC" id="3.4.21.89" evidence="3"/>
<feature type="compositionally biased region" description="Polar residues" evidence="7">
    <location>
        <begin position="26"/>
        <end position="45"/>
    </location>
</feature>
<name>A0A250XDQ6_9CHLO</name>
<evidence type="ECO:0000256" key="2">
    <source>
        <dbReference type="ARBA" id="ARBA00009370"/>
    </source>
</evidence>
<dbReference type="PROSITE" id="PS00501">
    <property type="entry name" value="SPASE_I_1"/>
    <property type="match status" value="1"/>
</dbReference>
<sequence length="244" mass="26286">MLAIRSGFQATKSFRHRLSTGVAPRPTNSTYRTVGTPLNCTNKAQDSSSSKETSSSSSSQGGDSSSSSSSSSGDDDNYFKVLGLKIGKDDVITITLALAISYGIRWFIAEPRFIPSLSMYPTFDIGDRLIAEKLTYKFSRPPAAGDVIIFHPPFGNGGVLDDNVFIKRIVAVEGDTVEVHDGTLFVNGQPRTEPFINEKPAYVLNKQTIPPGDVFVMGDNRNNSYDGHVLGSTPHGEHSGASSF</sequence>
<dbReference type="GO" id="GO:0006465">
    <property type="term" value="P:signal peptide processing"/>
    <property type="evidence" value="ECO:0007669"/>
    <property type="project" value="InterPro"/>
</dbReference>
<dbReference type="InterPro" id="IPR019758">
    <property type="entry name" value="Pept_S26A_signal_pept_1_CS"/>
</dbReference>
<evidence type="ECO:0000259" key="8">
    <source>
        <dbReference type="Pfam" id="PF10502"/>
    </source>
</evidence>
<evidence type="ECO:0000256" key="4">
    <source>
        <dbReference type="ARBA" id="ARBA00022670"/>
    </source>
</evidence>
<evidence type="ECO:0000256" key="6">
    <source>
        <dbReference type="PIRSR" id="PIRSR600223-1"/>
    </source>
</evidence>
<keyword evidence="4" id="KW-0645">Protease</keyword>
<dbReference type="CDD" id="cd06530">
    <property type="entry name" value="S26_SPase_I"/>
    <property type="match status" value="1"/>
</dbReference>
<comment type="caution">
    <text evidence="9">The sequence shown here is derived from an EMBL/GenBank/DDBJ whole genome shotgun (WGS) entry which is preliminary data.</text>
</comment>
<evidence type="ECO:0000256" key="1">
    <source>
        <dbReference type="ARBA" id="ARBA00000677"/>
    </source>
</evidence>
<dbReference type="PROSITE" id="PS00761">
    <property type="entry name" value="SPASE_I_3"/>
    <property type="match status" value="1"/>
</dbReference>
<dbReference type="PANTHER" id="PTHR43390">
    <property type="entry name" value="SIGNAL PEPTIDASE I"/>
    <property type="match status" value="1"/>
</dbReference>
<dbReference type="SUPFAM" id="SSF51306">
    <property type="entry name" value="LexA/Signal peptidase"/>
    <property type="match status" value="1"/>
</dbReference>
<dbReference type="Proteomes" id="UP000232323">
    <property type="component" value="Unassembled WGS sequence"/>
</dbReference>
<feature type="active site" evidence="6">
    <location>
        <position position="167"/>
    </location>
</feature>
<dbReference type="Gene3D" id="2.10.109.10">
    <property type="entry name" value="Umud Fragment, subunit A"/>
    <property type="match status" value="1"/>
</dbReference>
<gene>
    <name evidence="9" type="ORF">CEUSTIGMA_g8649.t1</name>
</gene>
<dbReference type="STRING" id="1157962.A0A250XDQ6"/>
<keyword evidence="10" id="KW-1185">Reference proteome</keyword>
<reference evidence="9 10" key="1">
    <citation type="submission" date="2017-08" db="EMBL/GenBank/DDBJ databases">
        <title>Acidophilic green algal genome provides insights into adaptation to an acidic environment.</title>
        <authorList>
            <person name="Hirooka S."/>
            <person name="Hirose Y."/>
            <person name="Kanesaki Y."/>
            <person name="Higuchi S."/>
            <person name="Fujiwara T."/>
            <person name="Onuma R."/>
            <person name="Era A."/>
            <person name="Ohbayashi R."/>
            <person name="Uzuka A."/>
            <person name="Nozaki H."/>
            <person name="Yoshikawa H."/>
            <person name="Miyagishima S.Y."/>
        </authorList>
    </citation>
    <scope>NUCLEOTIDE SEQUENCE [LARGE SCALE GENOMIC DNA]</scope>
    <source>
        <strain evidence="9 10">NIES-2499</strain>
    </source>
</reference>
<comment type="catalytic activity">
    <reaction evidence="1">
        <text>Cleavage of hydrophobic, N-terminal signal or leader sequences from secreted and periplasmic proteins.</text>
        <dbReference type="EC" id="3.4.21.89"/>
    </reaction>
</comment>
<accession>A0A250XDQ6</accession>
<dbReference type="EMBL" id="BEGY01000062">
    <property type="protein sequence ID" value="GAX81217.1"/>
    <property type="molecule type" value="Genomic_DNA"/>
</dbReference>
<dbReference type="NCBIfam" id="TIGR02227">
    <property type="entry name" value="sigpep_I_bact"/>
    <property type="match status" value="1"/>
</dbReference>
<feature type="region of interest" description="Disordered" evidence="7">
    <location>
        <begin position="17"/>
        <end position="74"/>
    </location>
</feature>
<evidence type="ECO:0000256" key="5">
    <source>
        <dbReference type="ARBA" id="ARBA00022801"/>
    </source>
</evidence>
<dbReference type="PRINTS" id="PR00727">
    <property type="entry name" value="LEADERPTASE"/>
</dbReference>
<keyword evidence="5" id="KW-0378">Hydrolase</keyword>
<feature type="domain" description="Peptidase S26" evidence="8">
    <location>
        <begin position="92"/>
        <end position="242"/>
    </location>
</feature>
<dbReference type="PANTHER" id="PTHR43390:SF1">
    <property type="entry name" value="CHLOROPLAST PROCESSING PEPTIDASE"/>
    <property type="match status" value="1"/>
</dbReference>
<dbReference type="InterPro" id="IPR019756">
    <property type="entry name" value="Pept_S26A_signal_pept_1_Ser-AS"/>
</dbReference>
<organism evidence="9 10">
    <name type="scientific">Chlamydomonas eustigma</name>
    <dbReference type="NCBI Taxonomy" id="1157962"/>
    <lineage>
        <taxon>Eukaryota</taxon>
        <taxon>Viridiplantae</taxon>
        <taxon>Chlorophyta</taxon>
        <taxon>core chlorophytes</taxon>
        <taxon>Chlorophyceae</taxon>
        <taxon>CS clade</taxon>
        <taxon>Chlamydomonadales</taxon>
        <taxon>Chlamydomonadaceae</taxon>
        <taxon>Chlamydomonas</taxon>
    </lineage>
</organism>
<dbReference type="OrthoDB" id="308440at2759"/>
<evidence type="ECO:0000256" key="7">
    <source>
        <dbReference type="SAM" id="MobiDB-lite"/>
    </source>
</evidence>
<dbReference type="InterPro" id="IPR000223">
    <property type="entry name" value="Pept_S26A_signal_pept_1"/>
</dbReference>
<dbReference type="Pfam" id="PF10502">
    <property type="entry name" value="Peptidase_S26"/>
    <property type="match status" value="1"/>
</dbReference>
<protein>
    <recommendedName>
        <fullName evidence="3">signal peptidase I</fullName>
        <ecNumber evidence="3">3.4.21.89</ecNumber>
    </recommendedName>
</protein>
<dbReference type="AlphaFoldDB" id="A0A250XDQ6"/>
<dbReference type="GO" id="GO:0010027">
    <property type="term" value="P:thylakoid membrane organization"/>
    <property type="evidence" value="ECO:0007669"/>
    <property type="project" value="TreeGrafter"/>
</dbReference>
<proteinExistence type="inferred from homology"/>
<dbReference type="GO" id="GO:0009535">
    <property type="term" value="C:chloroplast thylakoid membrane"/>
    <property type="evidence" value="ECO:0007669"/>
    <property type="project" value="TreeGrafter"/>
</dbReference>
<feature type="active site" evidence="6">
    <location>
        <position position="118"/>
    </location>
</feature>
<comment type="similarity">
    <text evidence="2">Belongs to the peptidase S26 family.</text>
</comment>
<dbReference type="GO" id="GO:0009003">
    <property type="term" value="F:signal peptidase activity"/>
    <property type="evidence" value="ECO:0007669"/>
    <property type="project" value="UniProtKB-EC"/>
</dbReference>
<evidence type="ECO:0000256" key="3">
    <source>
        <dbReference type="ARBA" id="ARBA00013208"/>
    </source>
</evidence>
<dbReference type="GO" id="GO:0004252">
    <property type="term" value="F:serine-type endopeptidase activity"/>
    <property type="evidence" value="ECO:0007669"/>
    <property type="project" value="InterPro"/>
</dbReference>
<dbReference type="InterPro" id="IPR036286">
    <property type="entry name" value="LexA/Signal_pep-like_sf"/>
</dbReference>
<feature type="compositionally biased region" description="Low complexity" evidence="7">
    <location>
        <begin position="46"/>
        <end position="72"/>
    </location>
</feature>
<evidence type="ECO:0000313" key="9">
    <source>
        <dbReference type="EMBL" id="GAX81217.1"/>
    </source>
</evidence>
<evidence type="ECO:0000313" key="10">
    <source>
        <dbReference type="Proteomes" id="UP000232323"/>
    </source>
</evidence>
<dbReference type="InterPro" id="IPR019533">
    <property type="entry name" value="Peptidase_S26"/>
</dbReference>